<evidence type="ECO:0000256" key="8">
    <source>
        <dbReference type="SAM" id="Phobius"/>
    </source>
</evidence>
<feature type="compositionally biased region" description="Low complexity" evidence="7">
    <location>
        <begin position="132"/>
        <end position="151"/>
    </location>
</feature>
<sequence length="816" mass="89394">MNPAPSSSPLNGSPMPPHYPNDDTFQEQEPQDEEATVFSIETYAEHWTEEQSFSVATLAACAISALESSQGVETLPWKHPFLRSLFKQLGITSRAEQEMFLSLQETLSYQDCNLQVLAEPLLPAMYRRQPSRSRSQSPASPRQNSTVSSPVSSPPLSPTRRRRSVHHQHQYGQPKSSAWSSPHQKVIDQLQSVAEEDSPEIDIRLEVINDLLYIGLGFDPSTRSRTKTPTLPLPNPIPQSSSQQSLSSSLSQDLVGFNTDIPPGYTEHDDMYPFEATDIWKDDEKSAAGASAPPIEISSPPQLPPRQPLNQYQGERPPELPPRAPSISTTISSLSSSSSSSSSSSKLSGRVEPLEYDARARAIIFEMCNYLHISYESFVHIEKQIAQHLYFHQQELIEAEREELEEERRLQEELEQQQRFQNQGQGAGARFGAFFNNFRGNRASVSQSVPVNPHGVAMQTQAKTSMQVLEKKKKTWKYVATGLSIAAGATVIGLTGGLAAPLVAVGAGVLLGSGAAVLGTTAGIAVMASLFGLAGGGLAGYKMHRRTKDLKVLSFTPIVKDPTLPQIPSLHLDIVISGYLFDESEVIDAWQGTTENALNGNDVFHLTFEPAELVTLGNAFKVFLATEAVRMVSTQVISQTVFAALASALVLPFGLMRAGDLIDNPWVVAMDRARKAGYVLADILTERVQGHRPTTLIGYSTGAVVIWECLLELAKRKEHGLINSVVLLGAPIKTDMPEKWKEASSVVSHRFINGYSKKDVVLASIYRLHAMGLDVAGLQPVEAVSRIENVDLTDIVNGHLEYRENLNMIISLLGTL</sequence>
<evidence type="ECO:0008006" key="11">
    <source>
        <dbReference type="Google" id="ProtNLM"/>
    </source>
</evidence>
<feature type="coiled-coil region" evidence="6">
    <location>
        <begin position="393"/>
        <end position="421"/>
    </location>
</feature>
<dbReference type="AlphaFoldDB" id="A0A9P6FE62"/>
<keyword evidence="6" id="KW-0175">Coiled coil</keyword>
<comment type="similarity">
    <text evidence="2">Belongs to the TMCO4 family.</text>
</comment>
<feature type="compositionally biased region" description="Polar residues" evidence="7">
    <location>
        <begin position="1"/>
        <end position="11"/>
    </location>
</feature>
<name>A0A9P6FE62_9FUNG</name>
<dbReference type="GO" id="GO:0016020">
    <property type="term" value="C:membrane"/>
    <property type="evidence" value="ECO:0007669"/>
    <property type="project" value="UniProtKB-SubCell"/>
</dbReference>
<dbReference type="Gene3D" id="3.40.50.1820">
    <property type="entry name" value="alpha/beta hydrolase"/>
    <property type="match status" value="1"/>
</dbReference>
<reference evidence="9" key="1">
    <citation type="journal article" date="2020" name="Fungal Divers.">
        <title>Resolving the Mortierellaceae phylogeny through synthesis of multi-gene phylogenetics and phylogenomics.</title>
        <authorList>
            <person name="Vandepol N."/>
            <person name="Liber J."/>
            <person name="Desiro A."/>
            <person name="Na H."/>
            <person name="Kennedy M."/>
            <person name="Barry K."/>
            <person name="Grigoriev I.V."/>
            <person name="Miller A.N."/>
            <person name="O'Donnell K."/>
            <person name="Stajich J.E."/>
            <person name="Bonito G."/>
        </authorList>
    </citation>
    <scope>NUCLEOTIDE SEQUENCE</scope>
    <source>
        <strain evidence="9">NRRL 2591</strain>
    </source>
</reference>
<evidence type="ECO:0000256" key="5">
    <source>
        <dbReference type="ARBA" id="ARBA00023136"/>
    </source>
</evidence>
<dbReference type="Proteomes" id="UP000723463">
    <property type="component" value="Unassembled WGS sequence"/>
</dbReference>
<dbReference type="PANTHER" id="PTHR17920:SF23">
    <property type="entry name" value="DUF726-DOMAIN-CONTAINING PROTEIN"/>
    <property type="match status" value="1"/>
</dbReference>
<dbReference type="EMBL" id="JAAAXW010000030">
    <property type="protein sequence ID" value="KAF9548408.1"/>
    <property type="molecule type" value="Genomic_DNA"/>
</dbReference>
<evidence type="ECO:0000256" key="3">
    <source>
        <dbReference type="ARBA" id="ARBA00022692"/>
    </source>
</evidence>
<keyword evidence="4 8" id="KW-1133">Transmembrane helix</keyword>
<feature type="compositionally biased region" description="Basic residues" evidence="7">
    <location>
        <begin position="159"/>
        <end position="169"/>
    </location>
</feature>
<proteinExistence type="inferred from homology"/>
<dbReference type="PANTHER" id="PTHR17920">
    <property type="entry name" value="TRANSMEMBRANE AND COILED-COIL DOMAIN-CONTAINING PROTEIN 4 TMCO4"/>
    <property type="match status" value="1"/>
</dbReference>
<evidence type="ECO:0000256" key="4">
    <source>
        <dbReference type="ARBA" id="ARBA00022989"/>
    </source>
</evidence>
<keyword evidence="5 8" id="KW-0472">Membrane</keyword>
<evidence type="ECO:0000313" key="10">
    <source>
        <dbReference type="Proteomes" id="UP000723463"/>
    </source>
</evidence>
<comment type="subcellular location">
    <subcellularLocation>
        <location evidence="1">Membrane</location>
        <topology evidence="1">Multi-pass membrane protein</topology>
    </subcellularLocation>
</comment>
<feature type="region of interest" description="Disordered" evidence="7">
    <location>
        <begin position="1"/>
        <end position="33"/>
    </location>
</feature>
<feature type="compositionally biased region" description="Acidic residues" evidence="7">
    <location>
        <begin position="24"/>
        <end position="33"/>
    </location>
</feature>
<evidence type="ECO:0000256" key="1">
    <source>
        <dbReference type="ARBA" id="ARBA00004141"/>
    </source>
</evidence>
<feature type="compositionally biased region" description="Low complexity" evidence="7">
    <location>
        <begin position="238"/>
        <end position="252"/>
    </location>
</feature>
<evidence type="ECO:0000256" key="6">
    <source>
        <dbReference type="SAM" id="Coils"/>
    </source>
</evidence>
<keyword evidence="10" id="KW-1185">Reference proteome</keyword>
<accession>A0A9P6FE62</accession>
<feature type="region of interest" description="Disordered" evidence="7">
    <location>
        <begin position="128"/>
        <end position="184"/>
    </location>
</feature>
<keyword evidence="3 8" id="KW-0812">Transmembrane</keyword>
<feature type="region of interest" description="Disordered" evidence="7">
    <location>
        <begin position="285"/>
        <end position="351"/>
    </location>
</feature>
<feature type="region of interest" description="Disordered" evidence="7">
    <location>
        <begin position="218"/>
        <end position="270"/>
    </location>
</feature>
<dbReference type="Pfam" id="PF05277">
    <property type="entry name" value="DUF726"/>
    <property type="match status" value="1"/>
</dbReference>
<dbReference type="InterPro" id="IPR007941">
    <property type="entry name" value="DUF726"/>
</dbReference>
<gene>
    <name evidence="9" type="ORF">EC957_006624</name>
</gene>
<feature type="transmembrane region" description="Helical" evidence="8">
    <location>
        <begin position="517"/>
        <end position="541"/>
    </location>
</feature>
<evidence type="ECO:0000313" key="9">
    <source>
        <dbReference type="EMBL" id="KAF9548408.1"/>
    </source>
</evidence>
<comment type="caution">
    <text evidence="9">The sequence shown here is derived from an EMBL/GenBank/DDBJ whole genome shotgun (WGS) entry which is preliminary data.</text>
</comment>
<feature type="compositionally biased region" description="Low complexity" evidence="7">
    <location>
        <begin position="287"/>
        <end position="300"/>
    </location>
</feature>
<feature type="compositionally biased region" description="Low complexity" evidence="7">
    <location>
        <begin position="326"/>
        <end position="348"/>
    </location>
</feature>
<evidence type="ECO:0000256" key="7">
    <source>
        <dbReference type="SAM" id="MobiDB-lite"/>
    </source>
</evidence>
<organism evidence="9 10">
    <name type="scientific">Mortierella hygrophila</name>
    <dbReference type="NCBI Taxonomy" id="979708"/>
    <lineage>
        <taxon>Eukaryota</taxon>
        <taxon>Fungi</taxon>
        <taxon>Fungi incertae sedis</taxon>
        <taxon>Mucoromycota</taxon>
        <taxon>Mortierellomycotina</taxon>
        <taxon>Mortierellomycetes</taxon>
        <taxon>Mortierellales</taxon>
        <taxon>Mortierellaceae</taxon>
        <taxon>Mortierella</taxon>
    </lineage>
</organism>
<feature type="compositionally biased region" description="Polar residues" evidence="7">
    <location>
        <begin position="170"/>
        <end position="183"/>
    </location>
</feature>
<evidence type="ECO:0000256" key="2">
    <source>
        <dbReference type="ARBA" id="ARBA00009824"/>
    </source>
</evidence>
<feature type="transmembrane region" description="Helical" evidence="8">
    <location>
        <begin position="478"/>
        <end position="511"/>
    </location>
</feature>
<protein>
    <recommendedName>
        <fullName evidence="11">DUF726-domain-containing protein</fullName>
    </recommendedName>
</protein>
<dbReference type="SUPFAM" id="SSF53474">
    <property type="entry name" value="alpha/beta-Hydrolases"/>
    <property type="match status" value="1"/>
</dbReference>
<dbReference type="InterPro" id="IPR029058">
    <property type="entry name" value="AB_hydrolase_fold"/>
</dbReference>